<evidence type="ECO:0000256" key="1">
    <source>
        <dbReference type="ARBA" id="ARBA00022723"/>
    </source>
</evidence>
<dbReference type="Gene3D" id="1.10.238.10">
    <property type="entry name" value="EF-hand"/>
    <property type="match status" value="1"/>
</dbReference>
<dbReference type="CDD" id="cd00051">
    <property type="entry name" value="EFh"/>
    <property type="match status" value="1"/>
</dbReference>
<dbReference type="PANTHER" id="PTHR13025">
    <property type="entry name" value="EF-HAND DOMAIN-CONTAINING PROTEIN D"/>
    <property type="match status" value="1"/>
</dbReference>
<feature type="compositionally biased region" description="Basic and acidic residues" evidence="4">
    <location>
        <begin position="213"/>
        <end position="229"/>
    </location>
</feature>
<dbReference type="PROSITE" id="PS50222">
    <property type="entry name" value="EF_HAND_2"/>
    <property type="match status" value="2"/>
</dbReference>
<keyword evidence="3" id="KW-0106">Calcium</keyword>
<dbReference type="OrthoDB" id="6572480at2759"/>
<evidence type="ECO:0000256" key="2">
    <source>
        <dbReference type="ARBA" id="ARBA00022737"/>
    </source>
</evidence>
<dbReference type="FunFam" id="1.10.238.10:FF:000112">
    <property type="entry name" value="EF-hand domain family, member D2"/>
    <property type="match status" value="1"/>
</dbReference>
<organism evidence="6 7">
    <name type="scientific">Dissostichus mawsoni</name>
    <name type="common">Antarctic cod</name>
    <dbReference type="NCBI Taxonomy" id="36200"/>
    <lineage>
        <taxon>Eukaryota</taxon>
        <taxon>Metazoa</taxon>
        <taxon>Chordata</taxon>
        <taxon>Craniata</taxon>
        <taxon>Vertebrata</taxon>
        <taxon>Euteleostomi</taxon>
        <taxon>Actinopterygii</taxon>
        <taxon>Neopterygii</taxon>
        <taxon>Teleostei</taxon>
        <taxon>Neoteleostei</taxon>
        <taxon>Acanthomorphata</taxon>
        <taxon>Eupercaria</taxon>
        <taxon>Perciformes</taxon>
        <taxon>Notothenioidei</taxon>
        <taxon>Nototheniidae</taxon>
        <taxon>Dissostichus</taxon>
    </lineage>
</organism>
<evidence type="ECO:0000256" key="4">
    <source>
        <dbReference type="SAM" id="MobiDB-lite"/>
    </source>
</evidence>
<proteinExistence type="predicted"/>
<evidence type="ECO:0000259" key="5">
    <source>
        <dbReference type="PROSITE" id="PS50222"/>
    </source>
</evidence>
<dbReference type="EMBL" id="JAAKFY010000013">
    <property type="protein sequence ID" value="KAF3847300.1"/>
    <property type="molecule type" value="Genomic_DNA"/>
</dbReference>
<name>A0A7J5YD02_DISMA</name>
<feature type="domain" description="EF-hand" evidence="5">
    <location>
        <begin position="138"/>
        <end position="173"/>
    </location>
</feature>
<protein>
    <recommendedName>
        <fullName evidence="5">EF-hand domain-containing protein</fullName>
    </recommendedName>
</protein>
<dbReference type="PANTHER" id="PTHR13025:SF8">
    <property type="entry name" value="EF-HAND DOMAIN FAMILY, MEMBER D1"/>
    <property type="match status" value="1"/>
</dbReference>
<dbReference type="SUPFAM" id="SSF47473">
    <property type="entry name" value="EF-hand"/>
    <property type="match status" value="1"/>
</dbReference>
<dbReference type="InterPro" id="IPR002048">
    <property type="entry name" value="EF_hand_dom"/>
</dbReference>
<keyword evidence="2" id="KW-0677">Repeat</keyword>
<feature type="compositionally biased region" description="Polar residues" evidence="4">
    <location>
        <begin position="10"/>
        <end position="19"/>
    </location>
</feature>
<evidence type="ECO:0000313" key="7">
    <source>
        <dbReference type="Proteomes" id="UP000518266"/>
    </source>
</evidence>
<keyword evidence="7" id="KW-1185">Reference proteome</keyword>
<accession>A0A7J5YD02</accession>
<feature type="region of interest" description="Disordered" evidence="4">
    <location>
        <begin position="213"/>
        <end position="240"/>
    </location>
</feature>
<dbReference type="Pfam" id="PF13499">
    <property type="entry name" value="EF-hand_7"/>
    <property type="match status" value="1"/>
</dbReference>
<dbReference type="GO" id="GO:0005509">
    <property type="term" value="F:calcium ion binding"/>
    <property type="evidence" value="ECO:0007669"/>
    <property type="project" value="InterPro"/>
</dbReference>
<dbReference type="InterPro" id="IPR011992">
    <property type="entry name" value="EF-hand-dom_pair"/>
</dbReference>
<evidence type="ECO:0000313" key="6">
    <source>
        <dbReference type="EMBL" id="KAF3847300.1"/>
    </source>
</evidence>
<comment type="caution">
    <text evidence="6">The sequence shown here is derived from an EMBL/GenBank/DDBJ whole genome shotgun (WGS) entry which is preliminary data.</text>
</comment>
<keyword evidence="1" id="KW-0479">Metal-binding</keyword>
<dbReference type="AlphaFoldDB" id="A0A7J5YD02"/>
<feature type="compositionally biased region" description="Basic and acidic residues" evidence="4">
    <location>
        <begin position="38"/>
        <end position="55"/>
    </location>
</feature>
<feature type="region of interest" description="Disordered" evidence="4">
    <location>
        <begin position="1"/>
        <end position="64"/>
    </location>
</feature>
<dbReference type="SMART" id="SM00054">
    <property type="entry name" value="EFh"/>
    <property type="match status" value="2"/>
</dbReference>
<dbReference type="Proteomes" id="UP000518266">
    <property type="component" value="Unassembled WGS sequence"/>
</dbReference>
<sequence>MSGSILPESLSEQRASLSMASDELAKKLQSRLAATQETEPRPEPEHSPVRPKPQEADGACGDSSSELSAILTRRQDINEGNAAPRLTRVFNPYTEFKEFSRKQIKDMEMMFKRYDTGKDGFIDLMELKLMMEKLGAPQTHLGLKNMIKEVDEDFDGKLSFREFLLIFRRAAAGELQEESGLMALARLSEINVSTEGMQALSLGSKFEAEIREEKEERKRQEEEKKERQAAFKQLQSTFCS</sequence>
<dbReference type="InterPro" id="IPR040365">
    <property type="entry name" value="EFHD1/2"/>
</dbReference>
<gene>
    <name evidence="6" type="ORF">F7725_020328</name>
</gene>
<feature type="domain" description="EF-hand" evidence="5">
    <location>
        <begin position="102"/>
        <end position="137"/>
    </location>
</feature>
<evidence type="ECO:0000256" key="3">
    <source>
        <dbReference type="ARBA" id="ARBA00022837"/>
    </source>
</evidence>
<reference evidence="6 7" key="1">
    <citation type="submission" date="2020-03" db="EMBL/GenBank/DDBJ databases">
        <title>Dissostichus mawsoni Genome sequencing and assembly.</title>
        <authorList>
            <person name="Park H."/>
        </authorList>
    </citation>
    <scope>NUCLEOTIDE SEQUENCE [LARGE SCALE GENOMIC DNA]</scope>
    <source>
        <strain evidence="6">DM0001</strain>
        <tissue evidence="6">Muscle</tissue>
    </source>
</reference>